<feature type="compositionally biased region" description="Pro residues" evidence="2">
    <location>
        <begin position="66"/>
        <end position="82"/>
    </location>
</feature>
<gene>
    <name evidence="3" type="ORF">F2P56_035757</name>
</gene>
<dbReference type="AlphaFoldDB" id="A0A833U2S7"/>
<dbReference type="EMBL" id="LIHL02000016">
    <property type="protein sequence ID" value="KAF5443175.1"/>
    <property type="molecule type" value="Genomic_DNA"/>
</dbReference>
<evidence type="ECO:0000256" key="2">
    <source>
        <dbReference type="SAM" id="MobiDB-lite"/>
    </source>
</evidence>
<reference evidence="3" key="2">
    <citation type="submission" date="2020-03" db="EMBL/GenBank/DDBJ databases">
        <title>Walnut 2.0.</title>
        <authorList>
            <person name="Marrano A."/>
            <person name="Britton M."/>
            <person name="Zimin A.V."/>
            <person name="Zaini P.A."/>
            <person name="Workman R."/>
            <person name="Puiu D."/>
            <person name="Bianco L."/>
            <person name="Allen B.J."/>
            <person name="Troggio M."/>
            <person name="Leslie C.A."/>
            <person name="Timp W."/>
            <person name="Dendekar A."/>
            <person name="Salzberg S.L."/>
            <person name="Neale D.B."/>
        </authorList>
    </citation>
    <scope>NUCLEOTIDE SEQUENCE</scope>
    <source>
        <tissue evidence="3">Leaves</tissue>
    </source>
</reference>
<name>A0A833U2S7_JUGRE</name>
<reference evidence="3" key="1">
    <citation type="submission" date="2015-10" db="EMBL/GenBank/DDBJ databases">
        <authorList>
            <person name="Martinez-Garcia P.J."/>
            <person name="Crepeau M.W."/>
            <person name="Puiu D."/>
            <person name="Gonzalez-Ibeas D."/>
            <person name="Whalen J."/>
            <person name="Stevens K."/>
            <person name="Paul R."/>
            <person name="Butterfield T."/>
            <person name="Britton M."/>
            <person name="Reagan R."/>
            <person name="Chakraborty S."/>
            <person name="Walawage S.L."/>
            <person name="Vasquez-Gross H.A."/>
            <person name="Cardeno C."/>
            <person name="Famula R."/>
            <person name="Pratt K."/>
            <person name="Kuruganti S."/>
            <person name="Aradhya M.K."/>
            <person name="Leslie C.A."/>
            <person name="Dandekar A.M."/>
            <person name="Salzberg S.L."/>
            <person name="Wegrzyn J.L."/>
            <person name="Langley C.H."/>
            <person name="Neale D.B."/>
        </authorList>
    </citation>
    <scope>NUCLEOTIDE SEQUENCE</scope>
    <source>
        <tissue evidence="3">Leaves</tissue>
    </source>
</reference>
<keyword evidence="1" id="KW-0175">Coiled coil</keyword>
<dbReference type="Pfam" id="PF03004">
    <property type="entry name" value="Transposase_24"/>
    <property type="match status" value="1"/>
</dbReference>
<dbReference type="InterPro" id="IPR004252">
    <property type="entry name" value="Probable_transposase_24"/>
</dbReference>
<accession>A0A833U2S7</accession>
<dbReference type="Proteomes" id="UP000619265">
    <property type="component" value="Unassembled WGS sequence"/>
</dbReference>
<dbReference type="Gramene" id="Jr16_10280_p1">
    <property type="protein sequence ID" value="cds.Jr16_10280_p1"/>
    <property type="gene ID" value="Jr16_10280"/>
</dbReference>
<evidence type="ECO:0000256" key="1">
    <source>
        <dbReference type="SAM" id="Coils"/>
    </source>
</evidence>
<proteinExistence type="predicted"/>
<organism evidence="3 4">
    <name type="scientific">Juglans regia</name>
    <name type="common">English walnut</name>
    <dbReference type="NCBI Taxonomy" id="51240"/>
    <lineage>
        <taxon>Eukaryota</taxon>
        <taxon>Viridiplantae</taxon>
        <taxon>Streptophyta</taxon>
        <taxon>Embryophyta</taxon>
        <taxon>Tracheophyta</taxon>
        <taxon>Spermatophyta</taxon>
        <taxon>Magnoliopsida</taxon>
        <taxon>eudicotyledons</taxon>
        <taxon>Gunneridae</taxon>
        <taxon>Pentapetalae</taxon>
        <taxon>rosids</taxon>
        <taxon>fabids</taxon>
        <taxon>Fagales</taxon>
        <taxon>Juglandaceae</taxon>
        <taxon>Juglans</taxon>
    </lineage>
</organism>
<feature type="region of interest" description="Disordered" evidence="2">
    <location>
        <begin position="1"/>
        <end position="123"/>
    </location>
</feature>
<dbReference type="PANTHER" id="PTHR33499">
    <property type="entry name" value="OS12G0282400 PROTEIN-RELATED"/>
    <property type="match status" value="1"/>
</dbReference>
<evidence type="ECO:0000313" key="4">
    <source>
        <dbReference type="Proteomes" id="UP000619265"/>
    </source>
</evidence>
<protein>
    <submittedName>
        <fullName evidence="3">Uncharacterized protein</fullName>
    </submittedName>
</protein>
<dbReference type="PANTHER" id="PTHR33499:SF11">
    <property type="entry name" value="NO APICAL MERISTEM-ASSOCIATED C-TERMINAL DOMAIN-CONTAINING PROTEIN"/>
    <property type="match status" value="1"/>
</dbReference>
<feature type="compositionally biased region" description="Basic and acidic residues" evidence="2">
    <location>
        <begin position="89"/>
        <end position="100"/>
    </location>
</feature>
<comment type="caution">
    <text evidence="3">The sequence shown here is derived from an EMBL/GenBank/DDBJ whole genome shotgun (WGS) entry which is preliminary data.</text>
</comment>
<feature type="compositionally biased region" description="Low complexity" evidence="2">
    <location>
        <begin position="43"/>
        <end position="52"/>
    </location>
</feature>
<sequence length="455" mass="52740">MKCDALVGDARGESIRGKGVGRGIRAKRFVPYLTRANRPRGVSINSYHSSSSDADHSGSDDSTQPPSRPWEPPCPIPQPPPHANRKSSPVREPEPNREDIDTVAPTVPTATQEQPKRRRGPAKCTEFEKLRKYGKVPLKINDGESAPCCENASMFTTRVTQIVKQHCDMSYGRWTDVPQAQKDELIERVRGDFVLDWELVNHRLTVTKHLRKRFNAFHHELHRKYLSYKTHEEALASGGGMVDPIIWDKLCARWGSEDFKKISRQNQENRKKQTNNHTAGRKSFVRILEEKRATNATLVEFYKETHWSKKNGKFVTSATEDNYKKMVDKLDDLEPERRTEDAAASVFREVLGHRPGYARGLGEMVIPESTRQRDREREKEYRALIEQHKKDADTYKKDAENYKKDALNYKTQLDEMRDEVRALHERQYETDKMLREFMQNFPYNTESLHSRGETQ</sequence>
<feature type="coiled-coil region" evidence="1">
    <location>
        <begin position="378"/>
        <end position="426"/>
    </location>
</feature>
<evidence type="ECO:0000313" key="3">
    <source>
        <dbReference type="EMBL" id="KAF5443175.1"/>
    </source>
</evidence>